<organism evidence="1 2">
    <name type="scientific">Devosia algicola</name>
    <dbReference type="NCBI Taxonomy" id="3026418"/>
    <lineage>
        <taxon>Bacteria</taxon>
        <taxon>Pseudomonadati</taxon>
        <taxon>Pseudomonadota</taxon>
        <taxon>Alphaproteobacteria</taxon>
        <taxon>Hyphomicrobiales</taxon>
        <taxon>Devosiaceae</taxon>
        <taxon>Devosia</taxon>
    </lineage>
</organism>
<dbReference type="Proteomes" id="UP001220530">
    <property type="component" value="Chromosome"/>
</dbReference>
<accession>A0ABY7YLX2</accession>
<dbReference type="EMBL" id="CP118246">
    <property type="protein sequence ID" value="WDR02187.1"/>
    <property type="molecule type" value="Genomic_DNA"/>
</dbReference>
<gene>
    <name evidence="1" type="ORF">PSQ19_16280</name>
</gene>
<keyword evidence="2" id="KW-1185">Reference proteome</keyword>
<evidence type="ECO:0000313" key="1">
    <source>
        <dbReference type="EMBL" id="WDR02187.1"/>
    </source>
</evidence>
<dbReference type="RefSeq" id="WP_282218593.1">
    <property type="nucleotide sequence ID" value="NZ_CP118246.1"/>
</dbReference>
<proteinExistence type="predicted"/>
<name>A0ABY7YLX2_9HYPH</name>
<reference evidence="1 2" key="1">
    <citation type="submission" date="2023-02" db="EMBL/GenBank/DDBJ databases">
        <title>Devosia algicola sp. nov., isolated from the phycosphere of marine algae.</title>
        <authorList>
            <person name="Kim J.M."/>
            <person name="Lee J.K."/>
            <person name="Choi B.J."/>
            <person name="Bayburt H."/>
            <person name="Jeon C.O."/>
        </authorList>
    </citation>
    <scope>NUCLEOTIDE SEQUENCE [LARGE SCALE GENOMIC DNA]</scope>
    <source>
        <strain evidence="1 2">G20-9</strain>
    </source>
</reference>
<sequence length="101" mass="10893">MGYWKENLGIENVEFQERPAGFGKDWVDTINLTRDDVVIRYPDAASYMNAAANSTSVTATDTMNGYSNPEIDKVLALALKARSVGSRAGSVGIQGPEDVHG</sequence>
<evidence type="ECO:0000313" key="2">
    <source>
        <dbReference type="Proteomes" id="UP001220530"/>
    </source>
</evidence>
<protein>
    <submittedName>
        <fullName evidence="1">Uncharacterized protein</fullName>
    </submittedName>
</protein>